<evidence type="ECO:0000313" key="3">
    <source>
        <dbReference type="Proteomes" id="UP001189429"/>
    </source>
</evidence>
<dbReference type="SUPFAM" id="SSF50939">
    <property type="entry name" value="Sialidases"/>
    <property type="match status" value="1"/>
</dbReference>
<dbReference type="Pfam" id="PF13088">
    <property type="entry name" value="BNR_2"/>
    <property type="match status" value="1"/>
</dbReference>
<feature type="domain" description="Sialidase" evidence="1">
    <location>
        <begin position="442"/>
        <end position="741"/>
    </location>
</feature>
<dbReference type="Proteomes" id="UP001189429">
    <property type="component" value="Unassembled WGS sequence"/>
</dbReference>
<dbReference type="EMBL" id="CAUYUJ010001580">
    <property type="protein sequence ID" value="CAK0796618.1"/>
    <property type="molecule type" value="Genomic_DNA"/>
</dbReference>
<accession>A0ABN9PTX0</accession>
<comment type="caution">
    <text evidence="2">The sequence shown here is derived from an EMBL/GenBank/DDBJ whole genome shotgun (WGS) entry which is preliminary data.</text>
</comment>
<proteinExistence type="predicted"/>
<gene>
    <name evidence="2" type="ORF">PCOR1329_LOCUS5947</name>
</gene>
<evidence type="ECO:0000259" key="1">
    <source>
        <dbReference type="Pfam" id="PF13088"/>
    </source>
</evidence>
<dbReference type="Gene3D" id="2.120.10.10">
    <property type="match status" value="1"/>
</dbReference>
<reference evidence="2" key="1">
    <citation type="submission" date="2023-10" db="EMBL/GenBank/DDBJ databases">
        <authorList>
            <person name="Chen Y."/>
            <person name="Shah S."/>
            <person name="Dougan E. K."/>
            <person name="Thang M."/>
            <person name="Chan C."/>
        </authorList>
    </citation>
    <scope>NUCLEOTIDE SEQUENCE [LARGE SCALE GENOMIC DNA]</scope>
</reference>
<dbReference type="InterPro" id="IPR026856">
    <property type="entry name" value="Sialidase_fam"/>
</dbReference>
<dbReference type="CDD" id="cd15482">
    <property type="entry name" value="Sialidase_non-viral"/>
    <property type="match status" value="1"/>
</dbReference>
<dbReference type="InterPro" id="IPR011040">
    <property type="entry name" value="Sialidase"/>
</dbReference>
<dbReference type="PANTHER" id="PTHR10628">
    <property type="entry name" value="SIALIDASE"/>
    <property type="match status" value="1"/>
</dbReference>
<name>A0ABN9PTX0_9DINO</name>
<dbReference type="InterPro" id="IPR036278">
    <property type="entry name" value="Sialidase_sf"/>
</dbReference>
<organism evidence="2 3">
    <name type="scientific">Prorocentrum cordatum</name>
    <dbReference type="NCBI Taxonomy" id="2364126"/>
    <lineage>
        <taxon>Eukaryota</taxon>
        <taxon>Sar</taxon>
        <taxon>Alveolata</taxon>
        <taxon>Dinophyceae</taxon>
        <taxon>Prorocentrales</taxon>
        <taxon>Prorocentraceae</taxon>
        <taxon>Prorocentrum</taxon>
    </lineage>
</organism>
<evidence type="ECO:0000313" key="2">
    <source>
        <dbReference type="EMBL" id="CAK0796618.1"/>
    </source>
</evidence>
<protein>
    <recommendedName>
        <fullName evidence="1">Sialidase domain-containing protein</fullName>
    </recommendedName>
</protein>
<dbReference type="PANTHER" id="PTHR10628:SF30">
    <property type="entry name" value="EXO-ALPHA-SIALIDASE"/>
    <property type="match status" value="1"/>
</dbReference>
<sequence length="773" mass="83284">MASPVDCSKDVFLTVLVSSVDHSSGTKGRYFNFELSAASDALGRPLGDGEVLHVSQRRHGTVIWSGAVRVWTRSNGGSTGNSHGRRDADPMDGQWESCDTFDVQAMPCSIGQGVGRLLVCPFGHGRGSSTATIVLSLDEVSHTAASLELPDLSGRLGAGGFDANEGGALATEGLLFGGGVKFIDAPPLIPGAAFTVLVECVESVLRVQVDGKLAVQVRIGTAALGRIALRPHRGRIRVHKWQMGGDLISLSPPPGELSVRQANVPLLLNRRYNVVLHFVISGPGVLEGIQLQTDSAFCYLQLARSINVNCDRPCEDLMKDFIGLSQQNTSQSEGVQEFRCSPITLGPGLHGFSLVGGMGTSTSMDSTVGCSLLSAYFNRQMVDVPVERADVIPRGLRPAMRLRHSGDDGSNGYRIPGLVRTQSGVLVACYDIRRESNRDLQGDIDIGISRSVDGGRSWEPMRIALTMGEWGGLGKRYNGVSDACLVADDMTGRVFVFGCWMHGLRNSSGGFRADLRPNSEDWAHQWHKGRVGSGPGIEPQETAQFLMSFSNDDGATWCSPINLTKKLKDPQWYLLAPAPGCGITTKTGKLVVPVQGRDVNEQPFSTIMTSSDHGETWILAPTFARTGTNECAVAELSDGRLILNMKNCTTRDRRLVSVTADSGNSWIVHQSDGTLPEPSCMASLLRVERTNGSSVLLFANPACTHSRKHLTIKASVDDGVTWPQRYWVELDDTKGAYSCMARAGADCTGILYESSQGLLVFQRIHDTDLGIHV</sequence>
<keyword evidence="3" id="KW-1185">Reference proteome</keyword>